<dbReference type="AlphaFoldDB" id="A0A4P2Q6S1"/>
<evidence type="ECO:0000313" key="4">
    <source>
        <dbReference type="EMBL" id="AUX25155.1"/>
    </source>
</evidence>
<feature type="transmembrane region" description="Helical" evidence="3">
    <location>
        <begin position="137"/>
        <end position="167"/>
    </location>
</feature>
<protein>
    <submittedName>
        <fullName evidence="4">Uncharacterized protein</fullName>
    </submittedName>
</protein>
<evidence type="ECO:0000256" key="3">
    <source>
        <dbReference type="SAM" id="Phobius"/>
    </source>
</evidence>
<dbReference type="Proteomes" id="UP000295781">
    <property type="component" value="Chromosome"/>
</dbReference>
<sequence>MADQEARFAVDLSVTGADEAKDLGQALANLRDRIKADQAAINELQAAMRRLQGGSAVNVAVMRQLRDQLAAKRASLAAAQEAYVRLGGTFGDLRNAARASSAGLDDLLGVAQGAGGPVAGLAGRVAQLRGLLGRAGAAGAAVVLAAALVALVAGAVLATGALAAFALQAAGATREAQLLFDAVNAGAGADQRLAVQVELLAARVALARSQLNDMALALGRTRLQGRSLEAAFSAVATTTAVMGQAAGSVLQGIATEAARTRVFVLNAFSLDGTGLQLADVGRALARRMGVSFQTAMAAIQSGRVRVEEGLKALDDAVQAKFGKIARAQLLGFTAQIQRARENIGALFNDVKIEPFLRGLQGVLRLFDQNTVTGRNPGESPQIIPKISRKTACSRTMRSKAIMRGRSQSSRKVGRQSYQ</sequence>
<keyword evidence="3" id="KW-0472">Membrane</keyword>
<keyword evidence="3" id="KW-1133">Transmembrane helix</keyword>
<dbReference type="RefSeq" id="WP_129351904.1">
    <property type="nucleotide sequence ID" value="NZ_CP012670.1"/>
</dbReference>
<dbReference type="OrthoDB" id="241659at68525"/>
<accession>A0A4P2Q6S1</accession>
<gene>
    <name evidence="4" type="ORF">SOCEGT47_056990</name>
</gene>
<evidence type="ECO:0000313" key="5">
    <source>
        <dbReference type="Proteomes" id="UP000295781"/>
    </source>
</evidence>
<dbReference type="EMBL" id="CP012670">
    <property type="protein sequence ID" value="AUX25155.1"/>
    <property type="molecule type" value="Genomic_DNA"/>
</dbReference>
<keyword evidence="1" id="KW-0175">Coiled coil</keyword>
<name>A0A4P2Q6S1_SORCE</name>
<feature type="compositionally biased region" description="Polar residues" evidence="2">
    <location>
        <begin position="405"/>
        <end position="418"/>
    </location>
</feature>
<feature type="region of interest" description="Disordered" evidence="2">
    <location>
        <begin position="394"/>
        <end position="418"/>
    </location>
</feature>
<proteinExistence type="predicted"/>
<feature type="coiled-coil region" evidence="1">
    <location>
        <begin position="27"/>
        <end position="82"/>
    </location>
</feature>
<keyword evidence="3" id="KW-0812">Transmembrane</keyword>
<organism evidence="4 5">
    <name type="scientific">Sorangium cellulosum</name>
    <name type="common">Polyangium cellulosum</name>
    <dbReference type="NCBI Taxonomy" id="56"/>
    <lineage>
        <taxon>Bacteria</taxon>
        <taxon>Pseudomonadati</taxon>
        <taxon>Myxococcota</taxon>
        <taxon>Polyangia</taxon>
        <taxon>Polyangiales</taxon>
        <taxon>Polyangiaceae</taxon>
        <taxon>Sorangium</taxon>
    </lineage>
</organism>
<evidence type="ECO:0000256" key="1">
    <source>
        <dbReference type="SAM" id="Coils"/>
    </source>
</evidence>
<evidence type="ECO:0000256" key="2">
    <source>
        <dbReference type="SAM" id="MobiDB-lite"/>
    </source>
</evidence>
<reference evidence="4 5" key="1">
    <citation type="submission" date="2015-09" db="EMBL/GenBank/DDBJ databases">
        <title>Sorangium comparison.</title>
        <authorList>
            <person name="Zaburannyi N."/>
            <person name="Bunk B."/>
            <person name="Overmann J."/>
            <person name="Mueller R."/>
        </authorList>
    </citation>
    <scope>NUCLEOTIDE SEQUENCE [LARGE SCALE GENOMIC DNA]</scope>
    <source>
        <strain evidence="4 5">So ceGT47</strain>
    </source>
</reference>